<feature type="domain" description="PLD phosphodiesterase" evidence="3">
    <location>
        <begin position="195"/>
        <end position="222"/>
    </location>
</feature>
<evidence type="ECO:0000256" key="1">
    <source>
        <dbReference type="ARBA" id="ARBA00008664"/>
    </source>
</evidence>
<dbReference type="InterPro" id="IPR001736">
    <property type="entry name" value="PLipase_D/transphosphatidylase"/>
</dbReference>
<dbReference type="InterPro" id="IPR050874">
    <property type="entry name" value="Diverse_PLD-related"/>
</dbReference>
<dbReference type="InterPro" id="IPR032803">
    <property type="entry name" value="PLDc_3"/>
</dbReference>
<keyword evidence="5" id="KW-1185">Reference proteome</keyword>
<dbReference type="Pfam" id="PF13918">
    <property type="entry name" value="PLDc_3"/>
    <property type="match status" value="1"/>
</dbReference>
<evidence type="ECO:0000313" key="4">
    <source>
        <dbReference type="EMBL" id="GMH84471.1"/>
    </source>
</evidence>
<organism evidence="4 5">
    <name type="scientific">Triparma strigata</name>
    <dbReference type="NCBI Taxonomy" id="1606541"/>
    <lineage>
        <taxon>Eukaryota</taxon>
        <taxon>Sar</taxon>
        <taxon>Stramenopiles</taxon>
        <taxon>Ochrophyta</taxon>
        <taxon>Bolidophyceae</taxon>
        <taxon>Parmales</taxon>
        <taxon>Triparmaceae</taxon>
        <taxon>Triparma</taxon>
    </lineage>
</organism>
<dbReference type="InterPro" id="IPR025202">
    <property type="entry name" value="PLD-like_dom"/>
</dbReference>
<feature type="transmembrane region" description="Helical" evidence="2">
    <location>
        <begin position="41"/>
        <end position="62"/>
    </location>
</feature>
<dbReference type="AlphaFoldDB" id="A0A9W7B5A3"/>
<dbReference type="Proteomes" id="UP001165085">
    <property type="component" value="Unassembled WGS sequence"/>
</dbReference>
<reference evidence="5" key="1">
    <citation type="journal article" date="2023" name="Commun. Biol.">
        <title>Genome analysis of Parmales, the sister group of diatoms, reveals the evolutionary specialization of diatoms from phago-mixotrophs to photoautotrophs.</title>
        <authorList>
            <person name="Ban H."/>
            <person name="Sato S."/>
            <person name="Yoshikawa S."/>
            <person name="Yamada K."/>
            <person name="Nakamura Y."/>
            <person name="Ichinomiya M."/>
            <person name="Sato N."/>
            <person name="Blanc-Mathieu R."/>
            <person name="Endo H."/>
            <person name="Kuwata A."/>
            <person name="Ogata H."/>
        </authorList>
    </citation>
    <scope>NUCLEOTIDE SEQUENCE [LARGE SCALE GENOMIC DNA]</scope>
    <source>
        <strain evidence="5">NIES 3701</strain>
    </source>
</reference>
<dbReference type="Gene3D" id="3.30.870.10">
    <property type="entry name" value="Endonuclease Chain A"/>
    <property type="match status" value="2"/>
</dbReference>
<comment type="similarity">
    <text evidence="1">Belongs to the phospholipase D family.</text>
</comment>
<dbReference type="Pfam" id="PF13091">
    <property type="entry name" value="PLDc_2"/>
    <property type="match status" value="1"/>
</dbReference>
<comment type="caution">
    <text evidence="4">The sequence shown here is derived from an EMBL/GenBank/DDBJ whole genome shotgun (WGS) entry which is preliminary data.</text>
</comment>
<protein>
    <recommendedName>
        <fullName evidence="3">PLD phosphodiesterase domain-containing protein</fullName>
    </recommendedName>
</protein>
<keyword evidence="2" id="KW-0472">Membrane</keyword>
<accession>A0A9W7B5A3</accession>
<dbReference type="PROSITE" id="PS50035">
    <property type="entry name" value="PLD"/>
    <property type="match status" value="1"/>
</dbReference>
<dbReference type="PANTHER" id="PTHR10185">
    <property type="entry name" value="PHOSPHOLIPASE D - RELATED"/>
    <property type="match status" value="1"/>
</dbReference>
<dbReference type="SMART" id="SM00155">
    <property type="entry name" value="PLDc"/>
    <property type="match status" value="2"/>
</dbReference>
<evidence type="ECO:0000313" key="5">
    <source>
        <dbReference type="Proteomes" id="UP001165085"/>
    </source>
</evidence>
<dbReference type="OrthoDB" id="1923775at2759"/>
<keyword evidence="2" id="KW-0812">Transmembrane</keyword>
<dbReference type="PANTHER" id="PTHR10185:SF17">
    <property type="entry name" value="GM01519P-RELATED"/>
    <property type="match status" value="1"/>
</dbReference>
<dbReference type="SUPFAM" id="SSF56024">
    <property type="entry name" value="Phospholipase D/nuclease"/>
    <property type="match status" value="2"/>
</dbReference>
<keyword evidence="2" id="KW-1133">Transmembrane helix</keyword>
<dbReference type="GO" id="GO:0003824">
    <property type="term" value="F:catalytic activity"/>
    <property type="evidence" value="ECO:0007669"/>
    <property type="project" value="InterPro"/>
</dbReference>
<proteinExistence type="inferred from homology"/>
<gene>
    <name evidence="4" type="ORF">TrST_g2132</name>
</gene>
<name>A0A9W7B5A3_9STRA</name>
<dbReference type="CDD" id="cd09107">
    <property type="entry name" value="PLDc_vPLD3_4_5_like_2"/>
    <property type="match status" value="1"/>
</dbReference>
<sequence>METLTPSPQGSGPSKVDVLEDPLLPLKYDGSSTPRMSARRLVRNAVVIILLSGVIIAASWILSTLPDPEDGESEPKELYSPTITLIETQPLNYTIPKLPTSVETYSHELSLINSATSTIKVTVMYWSLLCRTPSDIPLGCTRGEAIYSAFSSAANRGVKIYFLQDASQNYTQLRDLAASNYNVEYRVWNAEEWYGNGIMHQKLWVVDGRNVYLGSSNMDWLSLSQVKELGVGISDSSVVGGIAEDMFDDWYDWAGREVETVTYFNSEYQLELRAPCWTGHVEGQEGSCEYPFPVRKWTYNRKDQRSLKFNGNESSFFISRSPFEIASDGGYTEDLNGIISTIRSAEVNVSISVMDFLPTSSYDNAWFNKLQESLLTVWQGRGVTSKIMVSWWAYSDINMIKQMMNLVDQSDGGIEVGVYMMPGWNETNATKGTQNVFPDHSRVAHGKFVVTEGRVNVGTSNFQWGYFYNTAGTSFNTDHEETVRLVTQVFDRDWNCEYTMDVEEWWNLYGEQYEQVEVGGGGGGVQKYRRGEL</sequence>
<dbReference type="EMBL" id="BRXY01000293">
    <property type="protein sequence ID" value="GMH84471.1"/>
    <property type="molecule type" value="Genomic_DNA"/>
</dbReference>
<evidence type="ECO:0000256" key="2">
    <source>
        <dbReference type="SAM" id="Phobius"/>
    </source>
</evidence>
<evidence type="ECO:0000259" key="3">
    <source>
        <dbReference type="PROSITE" id="PS50035"/>
    </source>
</evidence>